<protein>
    <submittedName>
        <fullName evidence="1">Uncharacterized protein</fullName>
    </submittedName>
</protein>
<organism evidence="1 2">
    <name type="scientific">Dokdonella fugitiva</name>
    <dbReference type="NCBI Taxonomy" id="328517"/>
    <lineage>
        <taxon>Bacteria</taxon>
        <taxon>Pseudomonadati</taxon>
        <taxon>Pseudomonadota</taxon>
        <taxon>Gammaproteobacteria</taxon>
        <taxon>Lysobacterales</taxon>
        <taxon>Rhodanobacteraceae</taxon>
        <taxon>Dokdonella</taxon>
    </lineage>
</organism>
<dbReference type="Proteomes" id="UP000294862">
    <property type="component" value="Unassembled WGS sequence"/>
</dbReference>
<evidence type="ECO:0000313" key="1">
    <source>
        <dbReference type="EMBL" id="TCO41685.1"/>
    </source>
</evidence>
<proteinExistence type="predicted"/>
<dbReference type="EMBL" id="SLWQ01000002">
    <property type="protein sequence ID" value="TCO41685.1"/>
    <property type="molecule type" value="Genomic_DNA"/>
</dbReference>
<comment type="caution">
    <text evidence="1">The sequence shown here is derived from an EMBL/GenBank/DDBJ whole genome shotgun (WGS) entry which is preliminary data.</text>
</comment>
<dbReference type="OrthoDB" id="821805at2"/>
<sequence>MRLERILLGRSLARWLAELALVTAGVFLALLADQWREHREQRQLAADALRNFAEEMRANRKAVADVRAYHEQLARDVDAFLAEGGPKTLQQFQAATRFRGVQPVVFEHTAWDLALATQSLSYLPHDLAYAISLVYTRQQTFQAYENSFAQGMFGPTTFQSDDTSALARAMQIYLTDVNIQEPKLMQAYDDALPRLGEAP</sequence>
<reference evidence="1 2" key="1">
    <citation type="journal article" date="2015" name="Stand. Genomic Sci.">
        <title>Genomic Encyclopedia of Bacterial and Archaeal Type Strains, Phase III: the genomes of soil and plant-associated and newly described type strains.</title>
        <authorList>
            <person name="Whitman W.B."/>
            <person name="Woyke T."/>
            <person name="Klenk H.P."/>
            <person name="Zhou Y."/>
            <person name="Lilburn T.G."/>
            <person name="Beck B.J."/>
            <person name="De Vos P."/>
            <person name="Vandamme P."/>
            <person name="Eisen J.A."/>
            <person name="Garrity G."/>
            <person name="Hugenholtz P."/>
            <person name="Kyrpides N.C."/>
        </authorList>
    </citation>
    <scope>NUCLEOTIDE SEQUENCE [LARGE SCALE GENOMIC DNA]</scope>
    <source>
        <strain evidence="1 2">A3</strain>
    </source>
</reference>
<dbReference type="RefSeq" id="WP_131994125.1">
    <property type="nucleotide sequence ID" value="NZ_SLWQ01000002.1"/>
</dbReference>
<evidence type="ECO:0000313" key="2">
    <source>
        <dbReference type="Proteomes" id="UP000294862"/>
    </source>
</evidence>
<name>A0A4R2IG36_9GAMM</name>
<accession>A0A4R2IG36</accession>
<gene>
    <name evidence="1" type="ORF">EV148_10235</name>
</gene>
<keyword evidence="2" id="KW-1185">Reference proteome</keyword>
<dbReference type="AlphaFoldDB" id="A0A4R2IG36"/>